<comment type="caution">
    <text evidence="1">The sequence shown here is derived from an EMBL/GenBank/DDBJ whole genome shotgun (WGS) entry which is preliminary data.</text>
</comment>
<dbReference type="EMBL" id="MU151087">
    <property type="protein sequence ID" value="KAF9451348.1"/>
    <property type="molecule type" value="Genomic_DNA"/>
</dbReference>
<dbReference type="AlphaFoldDB" id="A0A9P5XI66"/>
<evidence type="ECO:0000313" key="1">
    <source>
        <dbReference type="EMBL" id="KAF9451348.1"/>
    </source>
</evidence>
<reference evidence="1" key="1">
    <citation type="submission" date="2020-11" db="EMBL/GenBank/DDBJ databases">
        <authorList>
            <consortium name="DOE Joint Genome Institute"/>
            <person name="Ahrendt S."/>
            <person name="Riley R."/>
            <person name="Andreopoulos W."/>
            <person name="Labutti K."/>
            <person name="Pangilinan J."/>
            <person name="Ruiz-Duenas F.J."/>
            <person name="Barrasa J.M."/>
            <person name="Sanchez-Garcia M."/>
            <person name="Camarero S."/>
            <person name="Miyauchi S."/>
            <person name="Serrano A."/>
            <person name="Linde D."/>
            <person name="Babiker R."/>
            <person name="Drula E."/>
            <person name="Ayuso-Fernandez I."/>
            <person name="Pacheco R."/>
            <person name="Padilla G."/>
            <person name="Ferreira P."/>
            <person name="Barriuso J."/>
            <person name="Kellner H."/>
            <person name="Castanera R."/>
            <person name="Alfaro M."/>
            <person name="Ramirez L."/>
            <person name="Pisabarro A.G."/>
            <person name="Kuo A."/>
            <person name="Tritt A."/>
            <person name="Lipzen A."/>
            <person name="He G."/>
            <person name="Yan M."/>
            <person name="Ng V."/>
            <person name="Cullen D."/>
            <person name="Martin F."/>
            <person name="Rosso M.-N."/>
            <person name="Henrissat B."/>
            <person name="Hibbett D."/>
            <person name="Martinez A.T."/>
            <person name="Grigoriev I.V."/>
        </authorList>
    </citation>
    <scope>NUCLEOTIDE SEQUENCE</scope>
    <source>
        <strain evidence="1">MF-IS2</strain>
    </source>
</reference>
<protein>
    <submittedName>
        <fullName evidence="1">Uncharacterized protein</fullName>
    </submittedName>
</protein>
<dbReference type="Proteomes" id="UP000807342">
    <property type="component" value="Unassembled WGS sequence"/>
</dbReference>
<accession>A0A9P5XI66</accession>
<proteinExistence type="predicted"/>
<gene>
    <name evidence="1" type="ORF">P691DRAFT_787347</name>
</gene>
<organism evidence="1 2">
    <name type="scientific">Macrolepiota fuliginosa MF-IS2</name>
    <dbReference type="NCBI Taxonomy" id="1400762"/>
    <lineage>
        <taxon>Eukaryota</taxon>
        <taxon>Fungi</taxon>
        <taxon>Dikarya</taxon>
        <taxon>Basidiomycota</taxon>
        <taxon>Agaricomycotina</taxon>
        <taxon>Agaricomycetes</taxon>
        <taxon>Agaricomycetidae</taxon>
        <taxon>Agaricales</taxon>
        <taxon>Agaricineae</taxon>
        <taxon>Agaricaceae</taxon>
        <taxon>Macrolepiota</taxon>
    </lineage>
</organism>
<evidence type="ECO:0000313" key="2">
    <source>
        <dbReference type="Proteomes" id="UP000807342"/>
    </source>
</evidence>
<name>A0A9P5XI66_9AGAR</name>
<sequence>MYLDLSTWCLVDTSLEEPVHVPSLIKGLRWFIIHVAPLNIPKISLDYLHPVSTAIVFLSRPQWNLGMWPLERVSPPHNLPEFLEQIAKTSARTLTRTQKYLQESSAPVPEARDTKLHSTVASDYIVNLSVKWATDHWSGGVKRLFQKDARAERARLLVWL</sequence>
<keyword evidence="2" id="KW-1185">Reference proteome</keyword>